<keyword evidence="1" id="KW-1133">Transmembrane helix</keyword>
<keyword evidence="1" id="KW-0812">Transmembrane</keyword>
<dbReference type="InterPro" id="IPR036259">
    <property type="entry name" value="MFS_trans_sf"/>
</dbReference>
<dbReference type="EMBL" id="JBCGBO010000006">
    <property type="protein sequence ID" value="KAK9193699.1"/>
    <property type="molecule type" value="Genomic_DNA"/>
</dbReference>
<organism evidence="2 3">
    <name type="scientific">Citrus x changshan-huyou</name>
    <dbReference type="NCBI Taxonomy" id="2935761"/>
    <lineage>
        <taxon>Eukaryota</taxon>
        <taxon>Viridiplantae</taxon>
        <taxon>Streptophyta</taxon>
        <taxon>Embryophyta</taxon>
        <taxon>Tracheophyta</taxon>
        <taxon>Spermatophyta</taxon>
        <taxon>Magnoliopsida</taxon>
        <taxon>eudicotyledons</taxon>
        <taxon>Gunneridae</taxon>
        <taxon>Pentapetalae</taxon>
        <taxon>rosids</taxon>
        <taxon>malvids</taxon>
        <taxon>Sapindales</taxon>
        <taxon>Rutaceae</taxon>
        <taxon>Aurantioideae</taxon>
        <taxon>Citrus</taxon>
    </lineage>
</organism>
<dbReference type="AlphaFoldDB" id="A0AAP0M4Z2"/>
<evidence type="ECO:0000313" key="3">
    <source>
        <dbReference type="Proteomes" id="UP001428341"/>
    </source>
</evidence>
<sequence length="156" mass="17513">MPRLGRTPCFQLLMTESTSLWLYLGWLLQELGKKLYGITLLTGCALLTYLLHKYIRNCVLIWSIFFKFWLGFGIGGDYSLSAVILWGPKQSGLSGFSYIGYSTLAEQVTAIFGAVAAIVAVSKMFVKMCRFDLHGRLDLSKDQSVKPGQCFYNTLN</sequence>
<evidence type="ECO:0000256" key="1">
    <source>
        <dbReference type="SAM" id="Phobius"/>
    </source>
</evidence>
<comment type="caution">
    <text evidence="2">The sequence shown here is derived from an EMBL/GenBank/DDBJ whole genome shotgun (WGS) entry which is preliminary data.</text>
</comment>
<protein>
    <submittedName>
        <fullName evidence="2">Uncharacterized protein</fullName>
    </submittedName>
</protein>
<dbReference type="Proteomes" id="UP001428341">
    <property type="component" value="Unassembled WGS sequence"/>
</dbReference>
<name>A0AAP0M4Z2_9ROSI</name>
<feature type="transmembrane region" description="Helical" evidence="1">
    <location>
        <begin position="64"/>
        <end position="87"/>
    </location>
</feature>
<feature type="transmembrane region" description="Helical" evidence="1">
    <location>
        <begin position="107"/>
        <end position="126"/>
    </location>
</feature>
<accession>A0AAP0M4Z2</accession>
<evidence type="ECO:0000313" key="2">
    <source>
        <dbReference type="EMBL" id="KAK9193699.1"/>
    </source>
</evidence>
<proteinExistence type="predicted"/>
<keyword evidence="1" id="KW-0472">Membrane</keyword>
<keyword evidence="3" id="KW-1185">Reference proteome</keyword>
<gene>
    <name evidence="2" type="ORF">WN944_004396</name>
</gene>
<feature type="transmembrane region" description="Helical" evidence="1">
    <location>
        <begin position="35"/>
        <end position="52"/>
    </location>
</feature>
<dbReference type="Gene3D" id="1.20.1250.20">
    <property type="entry name" value="MFS general substrate transporter like domains"/>
    <property type="match status" value="1"/>
</dbReference>
<reference evidence="2 3" key="1">
    <citation type="submission" date="2024-05" db="EMBL/GenBank/DDBJ databases">
        <title>Haplotype-resolved chromosome-level genome assembly of Huyou (Citrus changshanensis).</title>
        <authorList>
            <person name="Miao C."/>
            <person name="Chen W."/>
            <person name="Wu Y."/>
            <person name="Wang L."/>
            <person name="Zhao S."/>
            <person name="Grierson D."/>
            <person name="Xu C."/>
            <person name="Chen K."/>
        </authorList>
    </citation>
    <scope>NUCLEOTIDE SEQUENCE [LARGE SCALE GENOMIC DNA]</scope>
    <source>
        <strain evidence="2">01-14</strain>
        <tissue evidence="2">Leaf</tissue>
    </source>
</reference>